<dbReference type="OrthoDB" id="614844at2759"/>
<dbReference type="GO" id="GO:0000030">
    <property type="term" value="F:mannosyltransferase activity"/>
    <property type="evidence" value="ECO:0007669"/>
    <property type="project" value="InterPro"/>
</dbReference>
<reference evidence="11 12" key="1">
    <citation type="submission" date="2017-09" db="EMBL/GenBank/DDBJ databases">
        <title>Genome sequencing of Besnoitia besnoiti strain Bb-Ger1.</title>
        <authorList>
            <person name="Schares G."/>
            <person name="Venepally P."/>
            <person name="Lorenzi H.A."/>
        </authorList>
    </citation>
    <scope>NUCLEOTIDE SEQUENCE [LARGE SCALE GENOMIC DNA]</scope>
    <source>
        <strain evidence="11 12">Bb-Ger1</strain>
    </source>
</reference>
<keyword evidence="8 10" id="KW-0472">Membrane</keyword>
<dbReference type="Pfam" id="PF13692">
    <property type="entry name" value="Glyco_trans_1_4"/>
    <property type="match status" value="1"/>
</dbReference>
<comment type="pathway">
    <text evidence="2">Protein modification; protein glycosylation.</text>
</comment>
<dbReference type="Gene3D" id="3.40.50.2000">
    <property type="entry name" value="Glycogen Phosphorylase B"/>
    <property type="match status" value="1"/>
</dbReference>
<proteinExistence type="predicted"/>
<keyword evidence="7 10" id="KW-1133">Transmembrane helix</keyword>
<evidence type="ECO:0000256" key="1">
    <source>
        <dbReference type="ARBA" id="ARBA00004389"/>
    </source>
</evidence>
<feature type="transmembrane region" description="Helical" evidence="10">
    <location>
        <begin position="188"/>
        <end position="217"/>
    </location>
</feature>
<evidence type="ECO:0000256" key="5">
    <source>
        <dbReference type="ARBA" id="ARBA00022692"/>
    </source>
</evidence>
<comment type="subcellular location">
    <subcellularLocation>
        <location evidence="1">Endoplasmic reticulum membrane</location>
        <topology evidence="1">Single-pass membrane protein</topology>
    </subcellularLocation>
</comment>
<dbReference type="PANTHER" id="PTHR13036:SF0">
    <property type="entry name" value="CHITOBIOSYLDIPHOSPHODOLICHOL BETA-MANNOSYLTRANSFERASE"/>
    <property type="match status" value="1"/>
</dbReference>
<dbReference type="InterPro" id="IPR026051">
    <property type="entry name" value="ALG1-like"/>
</dbReference>
<feature type="compositionally biased region" description="Polar residues" evidence="9">
    <location>
        <begin position="372"/>
        <end position="382"/>
    </location>
</feature>
<accession>A0A2A9MQU1</accession>
<keyword evidence="12" id="KW-1185">Reference proteome</keyword>
<evidence type="ECO:0000256" key="6">
    <source>
        <dbReference type="ARBA" id="ARBA00022824"/>
    </source>
</evidence>
<dbReference type="EMBL" id="NWUJ01000001">
    <property type="protein sequence ID" value="PFH38717.1"/>
    <property type="molecule type" value="Genomic_DNA"/>
</dbReference>
<organism evidence="11 12">
    <name type="scientific">Besnoitia besnoiti</name>
    <name type="common">Apicomplexan protozoan</name>
    <dbReference type="NCBI Taxonomy" id="94643"/>
    <lineage>
        <taxon>Eukaryota</taxon>
        <taxon>Sar</taxon>
        <taxon>Alveolata</taxon>
        <taxon>Apicomplexa</taxon>
        <taxon>Conoidasida</taxon>
        <taxon>Coccidia</taxon>
        <taxon>Eucoccidiorida</taxon>
        <taxon>Eimeriorina</taxon>
        <taxon>Sarcocystidae</taxon>
        <taxon>Besnoitia</taxon>
    </lineage>
</organism>
<evidence type="ECO:0000256" key="8">
    <source>
        <dbReference type="ARBA" id="ARBA00023136"/>
    </source>
</evidence>
<dbReference type="GeneID" id="40306121"/>
<dbReference type="SUPFAM" id="SSF53756">
    <property type="entry name" value="UDP-Glycosyltransferase/glycogen phosphorylase"/>
    <property type="match status" value="1"/>
</dbReference>
<keyword evidence="3 11" id="KW-0328">Glycosyltransferase</keyword>
<feature type="region of interest" description="Disordered" evidence="9">
    <location>
        <begin position="803"/>
        <end position="829"/>
    </location>
</feature>
<comment type="caution">
    <text evidence="11">The sequence shown here is derived from an EMBL/GenBank/DDBJ whole genome shotgun (WGS) entry which is preliminary data.</text>
</comment>
<evidence type="ECO:0000256" key="9">
    <source>
        <dbReference type="SAM" id="MobiDB-lite"/>
    </source>
</evidence>
<sequence length="857" mass="92058">MAPGLRDLPRVFPAGSYVADYAVWCSCVALCGFAGLTLVFVALAVLQALLSFWRRHARSLRDAEKKWQGLVYGSACAPGGSVLSADSKRTEDFSSPALGSSAPASISSPSSSVLHVVIVVLGDLARSPRMIYHAQAFAASMSPPPIIHVVAYTPTPVPPSLTSLPLLVIHSLPPFPLEAFRRFFRGPFVLVFLALKLVQQAAALAGALLVLLVMLFFSTVRIEREGEGGTSRSALRRQALLVVQTPPALPTAFVCGVTSRLTGAKMILDWHNFAYTLMFPNRPRNEEGAHGHDSLVRSLQRAAAARAESVSGILASEALCVSKAMQQALQRDWGVRAAVLYDHPNAQIRPIDLAERHAIAMKYMRLPRDTAAATSPVRTAQSCLMGDSHSPAQSVRRRGAQRGSSEGAESRRCTDALPAAAPSATSEGQDRHLSSEDGDVHEEQVFLAFIDDCDEEVSGAIQHVGGSRLIAPSVSQEQPRSPSEDVAAVCEGEQVAPRTHLQRQWAFPASPSGVVKCNSAGARTPQRPAEGVGSTEEATLVSRAWLEHGGKSDDSATGGQRTDATCGRADSSRGCCRVAVEVKRRRPAVLLAATSWTGDEDMDLFLGALKRYDRQREWELRSLCKASQLARRNCGLAGDSGAPQRADDLLPPLLVLISGRGPGKSQWLSKARQSRLRHVAIRTLFAALQDYYRLLAAADVGISVHTSSSGVDLPMKVVDLKGAGVPVCAYEFPAIHELVCDGRDALLFVSAEGLCAKLQQLLRRFPTTFDEAVDLWQHRGLHTIPFATSSSVHCCESKGIPSCRSQADDRTARLGNSARSQPQSRDNEYCRAIPDGANVDGKAGGPQAAALDLLYRS</sequence>
<dbReference type="Proteomes" id="UP000224006">
    <property type="component" value="Chromosome I"/>
</dbReference>
<keyword evidence="5 10" id="KW-0812">Transmembrane</keyword>
<keyword evidence="4 11" id="KW-0808">Transferase</keyword>
<evidence type="ECO:0000313" key="11">
    <source>
        <dbReference type="EMBL" id="PFH38717.1"/>
    </source>
</evidence>
<gene>
    <name evidence="11" type="ORF">BESB_010590</name>
</gene>
<evidence type="ECO:0000256" key="3">
    <source>
        <dbReference type="ARBA" id="ARBA00022676"/>
    </source>
</evidence>
<dbReference type="RefSeq" id="XP_029222726.1">
    <property type="nucleotide sequence ID" value="XM_029359813.1"/>
</dbReference>
<dbReference type="GO" id="GO:0005789">
    <property type="term" value="C:endoplasmic reticulum membrane"/>
    <property type="evidence" value="ECO:0007669"/>
    <property type="project" value="UniProtKB-SubCell"/>
</dbReference>
<evidence type="ECO:0000256" key="7">
    <source>
        <dbReference type="ARBA" id="ARBA00022989"/>
    </source>
</evidence>
<dbReference type="VEuPathDB" id="ToxoDB:BESB_010590"/>
<evidence type="ECO:0000256" key="2">
    <source>
        <dbReference type="ARBA" id="ARBA00004922"/>
    </source>
</evidence>
<dbReference type="AlphaFoldDB" id="A0A2A9MQU1"/>
<name>A0A2A9MQU1_BESBE</name>
<evidence type="ECO:0000313" key="12">
    <source>
        <dbReference type="Proteomes" id="UP000224006"/>
    </source>
</evidence>
<dbReference type="PANTHER" id="PTHR13036">
    <property type="entry name" value="BETA1,4 MANNOSYLTRANSFERASE"/>
    <property type="match status" value="1"/>
</dbReference>
<feature type="region of interest" description="Disordered" evidence="9">
    <location>
        <begin position="372"/>
        <end position="437"/>
    </location>
</feature>
<keyword evidence="6" id="KW-0256">Endoplasmic reticulum</keyword>
<feature type="transmembrane region" description="Helical" evidence="10">
    <location>
        <begin position="21"/>
        <end position="50"/>
    </location>
</feature>
<dbReference type="KEGG" id="bbes:BESB_010590"/>
<evidence type="ECO:0000256" key="10">
    <source>
        <dbReference type="SAM" id="Phobius"/>
    </source>
</evidence>
<dbReference type="STRING" id="94643.A0A2A9MQU1"/>
<evidence type="ECO:0000256" key="4">
    <source>
        <dbReference type="ARBA" id="ARBA00022679"/>
    </source>
</evidence>
<protein>
    <submittedName>
        <fullName evidence="11">Chitobiosyldiphosphodolichol beta-mannosyltransferase</fullName>
    </submittedName>
</protein>